<feature type="domain" description="Transcription regulator PadR N-terminal" evidence="1">
    <location>
        <begin position="16"/>
        <end position="82"/>
    </location>
</feature>
<dbReference type="AlphaFoldDB" id="A0A1M5Z9C7"/>
<dbReference type="Pfam" id="PF03551">
    <property type="entry name" value="PadR"/>
    <property type="match status" value="1"/>
</dbReference>
<dbReference type="PANTHER" id="PTHR43252">
    <property type="entry name" value="TRANSCRIPTIONAL REGULATOR YQJI"/>
    <property type="match status" value="1"/>
</dbReference>
<dbReference type="InterPro" id="IPR036388">
    <property type="entry name" value="WH-like_DNA-bd_sf"/>
</dbReference>
<dbReference type="Proteomes" id="UP000184241">
    <property type="component" value="Unassembled WGS sequence"/>
</dbReference>
<dbReference type="InterPro" id="IPR036390">
    <property type="entry name" value="WH_DNA-bd_sf"/>
</dbReference>
<dbReference type="PANTHER" id="PTHR43252:SF7">
    <property type="entry name" value="TRANSCRIPTIONAL REGULATOR YQJI"/>
    <property type="match status" value="1"/>
</dbReference>
<protein>
    <submittedName>
        <fullName evidence="2">DNA-binding transcriptional regulator, PadR family</fullName>
    </submittedName>
</protein>
<sequence length="103" mass="11707">MNLEEMGKFKDISLLILISLAEEDKHGYAIMEDLKSNFSIELGAGTLYGAISRLEKNNLIKPVITEDRKIPYKITEEGKKLLSFQLEHINKIISTGKSRLRLT</sequence>
<dbReference type="EMBL" id="FQXU01000008">
    <property type="protein sequence ID" value="SHI20856.1"/>
    <property type="molecule type" value="Genomic_DNA"/>
</dbReference>
<dbReference type="RefSeq" id="WP_073020121.1">
    <property type="nucleotide sequence ID" value="NZ_FQXU01000008.1"/>
</dbReference>
<dbReference type="Gene3D" id="1.10.10.10">
    <property type="entry name" value="Winged helix-like DNA-binding domain superfamily/Winged helix DNA-binding domain"/>
    <property type="match status" value="1"/>
</dbReference>
<name>A0A1M5Z9C7_9CLOT</name>
<evidence type="ECO:0000259" key="1">
    <source>
        <dbReference type="Pfam" id="PF03551"/>
    </source>
</evidence>
<dbReference type="SUPFAM" id="SSF46785">
    <property type="entry name" value="Winged helix' DNA-binding domain"/>
    <property type="match status" value="1"/>
</dbReference>
<dbReference type="InterPro" id="IPR005149">
    <property type="entry name" value="Tscrpt_reg_PadR_N"/>
</dbReference>
<reference evidence="2 3" key="1">
    <citation type="submission" date="2016-11" db="EMBL/GenBank/DDBJ databases">
        <authorList>
            <person name="Jaros S."/>
            <person name="Januszkiewicz K."/>
            <person name="Wedrychowicz H."/>
        </authorList>
    </citation>
    <scope>NUCLEOTIDE SEQUENCE [LARGE SCALE GENOMIC DNA]</scope>
    <source>
        <strain evidence="2 3">DSM 6191</strain>
    </source>
</reference>
<organism evidence="2 3">
    <name type="scientific">Clostridium intestinale DSM 6191</name>
    <dbReference type="NCBI Taxonomy" id="1121320"/>
    <lineage>
        <taxon>Bacteria</taxon>
        <taxon>Bacillati</taxon>
        <taxon>Bacillota</taxon>
        <taxon>Clostridia</taxon>
        <taxon>Eubacteriales</taxon>
        <taxon>Clostridiaceae</taxon>
        <taxon>Clostridium</taxon>
    </lineage>
</organism>
<accession>A0A1M5Z9C7</accession>
<evidence type="ECO:0000313" key="3">
    <source>
        <dbReference type="Proteomes" id="UP000184241"/>
    </source>
</evidence>
<keyword evidence="2" id="KW-0238">DNA-binding</keyword>
<dbReference type="GO" id="GO:0003677">
    <property type="term" value="F:DNA binding"/>
    <property type="evidence" value="ECO:0007669"/>
    <property type="project" value="UniProtKB-KW"/>
</dbReference>
<proteinExistence type="predicted"/>
<evidence type="ECO:0000313" key="2">
    <source>
        <dbReference type="EMBL" id="SHI20856.1"/>
    </source>
</evidence>
<gene>
    <name evidence="2" type="ORF">SAMN02745941_02662</name>
</gene>